<dbReference type="KEGG" id="cdi:DIP0622"/>
<dbReference type="EMBL" id="BX248355">
    <property type="protein sequence ID" value="CAE49139.1"/>
    <property type="molecule type" value="Genomic_DNA"/>
</dbReference>
<evidence type="ECO:0000313" key="5">
    <source>
        <dbReference type="Proteomes" id="UP000002198"/>
    </source>
</evidence>
<dbReference type="STRING" id="257309.DIP0622"/>
<feature type="transmembrane region" description="Helical" evidence="2">
    <location>
        <begin position="41"/>
        <end position="61"/>
    </location>
</feature>
<keyword evidence="2" id="KW-1133">Transmembrane helix</keyword>
<evidence type="ECO:0000313" key="4">
    <source>
        <dbReference type="EMBL" id="CAE49139.1"/>
    </source>
</evidence>
<evidence type="ECO:0000259" key="3">
    <source>
        <dbReference type="SMART" id="SM00507"/>
    </source>
</evidence>
<name>Q6NIZ4_CORDI</name>
<dbReference type="SMART" id="SM00507">
    <property type="entry name" value="HNHc"/>
    <property type="match status" value="1"/>
</dbReference>
<sequence length="421" mass="48706">MQPTRKSWKNMTVGSVERPEKHSYPQPHITGSTRRRGRRNLGVFINIGGIFMNTTACFAHTDMNDPFSRHLIRLNQAEVDFWLSVEPDKFRDFHTQIDEIATRMSLSRREVKENLRVGEMLRRFPRLRACVEKHHHITMSRLKAIERQVMAIEPKYIARVDAHLTNYFTPKVKNQVIPQVATLSKQLRDYITTIDPSAAKKPQDQQKRSATFKRNLNGHTRLSIHITDAEAVEIRTLMKKQHEDEPVDAFMKLIRSKARTKVVLNTFKTGTGHLYMVGAGTIPEESITIDSQRTIDLNDHTHSYAPTEEIRAAVMLLDRHCRYPGCTVDALECDLDHVINHDEGGETSIANLACLCRFHHNIKTEQRIHYSLDANRIATFHFRNGATKTTQPGGIKVKHRFSQTWQRHEQQRIRTRRNQSA</sequence>
<feature type="region of interest" description="Disordered" evidence="1">
    <location>
        <begin position="1"/>
        <end position="35"/>
    </location>
</feature>
<keyword evidence="5" id="KW-1185">Reference proteome</keyword>
<protein>
    <submittedName>
        <fullName evidence="4">Membrane protein</fullName>
    </submittedName>
</protein>
<evidence type="ECO:0000256" key="2">
    <source>
        <dbReference type="SAM" id="Phobius"/>
    </source>
</evidence>
<dbReference type="Proteomes" id="UP000002198">
    <property type="component" value="Chromosome"/>
</dbReference>
<dbReference type="Gene3D" id="1.10.30.50">
    <property type="match status" value="1"/>
</dbReference>
<evidence type="ECO:0000256" key="1">
    <source>
        <dbReference type="SAM" id="MobiDB-lite"/>
    </source>
</evidence>
<accession>Q6NIZ4</accession>
<keyword evidence="2" id="KW-0472">Membrane</keyword>
<gene>
    <name evidence="4" type="ordered locus">DIP0622</name>
</gene>
<dbReference type="CDD" id="cd00085">
    <property type="entry name" value="HNHc"/>
    <property type="match status" value="1"/>
</dbReference>
<organism evidence="4 5">
    <name type="scientific">Corynebacterium diphtheriae (strain ATCC 700971 / NCTC 13129 / Biotype gravis)</name>
    <dbReference type="NCBI Taxonomy" id="257309"/>
    <lineage>
        <taxon>Bacteria</taxon>
        <taxon>Bacillati</taxon>
        <taxon>Actinomycetota</taxon>
        <taxon>Actinomycetes</taxon>
        <taxon>Mycobacteriales</taxon>
        <taxon>Corynebacteriaceae</taxon>
        <taxon>Corynebacterium</taxon>
    </lineage>
</organism>
<reference evidence="4 5" key="1">
    <citation type="journal article" date="2003" name="Nucleic Acids Res.">
        <title>The complete genome sequence and analysis of Corynebacterium diphtheriae NCTC13129.</title>
        <authorList>
            <person name="Cerdeno-Tarraga A.M."/>
            <person name="Efstratiou A."/>
            <person name="Dover L.G."/>
            <person name="Holden M.T.G."/>
            <person name="Pallen M."/>
            <person name="Bentley S.D."/>
            <person name="Besra G.S."/>
            <person name="Churcher C."/>
            <person name="James K.D."/>
            <person name="De Zoysa A."/>
            <person name="Chillingworth T."/>
            <person name="Cronin A."/>
            <person name="Dowd L."/>
            <person name="Feltwell T."/>
            <person name="Hamlin N."/>
            <person name="Holroyd S."/>
            <person name="Jagels K."/>
            <person name="Moule S."/>
            <person name="Quail M.A."/>
            <person name="Rabbinowitsch E."/>
            <person name="Rutherford K."/>
            <person name="Thomson N.R."/>
            <person name="Unwin L."/>
            <person name="Whitehead S."/>
            <person name="Barrell B.G.Parkhill.J."/>
        </authorList>
    </citation>
    <scope>NUCLEOTIDE SEQUENCE [LARGE SCALE GENOMIC DNA]</scope>
    <source>
        <strain evidence="5">ATCC 700971 / NCTC 13129 / Biotype gravis</strain>
    </source>
</reference>
<dbReference type="HOGENOM" id="CLU_035975_1_0_11"/>
<feature type="compositionally biased region" description="Polar residues" evidence="1">
    <location>
        <begin position="1"/>
        <end position="13"/>
    </location>
</feature>
<proteinExistence type="predicted"/>
<dbReference type="AlphaFoldDB" id="Q6NIZ4"/>
<keyword evidence="2" id="KW-0812">Transmembrane</keyword>
<feature type="domain" description="HNH nuclease" evidence="3">
    <location>
        <begin position="309"/>
        <end position="361"/>
    </location>
</feature>
<dbReference type="InterPro" id="IPR003615">
    <property type="entry name" value="HNH_nuc"/>
</dbReference>